<dbReference type="GO" id="GO:0005886">
    <property type="term" value="C:plasma membrane"/>
    <property type="evidence" value="ECO:0007669"/>
    <property type="project" value="TreeGrafter"/>
</dbReference>
<evidence type="ECO:0000256" key="1">
    <source>
        <dbReference type="ARBA" id="ARBA00006921"/>
    </source>
</evidence>
<feature type="transmembrane region" description="Helical" evidence="6">
    <location>
        <begin position="87"/>
        <end position="113"/>
    </location>
</feature>
<keyword evidence="3 6" id="KW-0187">Copper transport</keyword>
<evidence type="ECO:0000256" key="2">
    <source>
        <dbReference type="ARBA" id="ARBA00022692"/>
    </source>
</evidence>
<keyword evidence="4 6" id="KW-1133">Transmembrane helix</keyword>
<name>A0AAD3SI53_NEPGR</name>
<proteinExistence type="inferred from homology"/>
<keyword evidence="6" id="KW-0813">Transport</keyword>
<dbReference type="Proteomes" id="UP001279734">
    <property type="component" value="Unassembled WGS sequence"/>
</dbReference>
<evidence type="ECO:0000256" key="4">
    <source>
        <dbReference type="ARBA" id="ARBA00022989"/>
    </source>
</evidence>
<keyword evidence="6" id="KW-0406">Ion transport</keyword>
<dbReference type="Pfam" id="PF04145">
    <property type="entry name" value="Ctr"/>
    <property type="match status" value="2"/>
</dbReference>
<dbReference type="GO" id="GO:0005375">
    <property type="term" value="F:copper ion transmembrane transporter activity"/>
    <property type="evidence" value="ECO:0007669"/>
    <property type="project" value="UniProtKB-UniRule"/>
</dbReference>
<evidence type="ECO:0000313" key="8">
    <source>
        <dbReference type="EMBL" id="GMH11181.1"/>
    </source>
</evidence>
<comment type="caution">
    <text evidence="8">The sequence shown here is derived from an EMBL/GenBank/DDBJ whole genome shotgun (WGS) entry which is preliminary data.</text>
</comment>
<feature type="region of interest" description="Disordered" evidence="7">
    <location>
        <begin position="1"/>
        <end position="20"/>
    </location>
</feature>
<dbReference type="EMBL" id="BSYO01000010">
    <property type="protein sequence ID" value="GMH11181.1"/>
    <property type="molecule type" value="Genomic_DNA"/>
</dbReference>
<evidence type="ECO:0000256" key="7">
    <source>
        <dbReference type="SAM" id="MobiDB-lite"/>
    </source>
</evidence>
<keyword evidence="2 6" id="KW-0812">Transmembrane</keyword>
<evidence type="ECO:0000256" key="6">
    <source>
        <dbReference type="RuleBase" id="RU367022"/>
    </source>
</evidence>
<dbReference type="PANTHER" id="PTHR12483:SF24">
    <property type="entry name" value="COPPER TRANSPORTER 2-RELATED"/>
    <property type="match status" value="1"/>
</dbReference>
<protein>
    <recommendedName>
        <fullName evidence="6">Copper transport protein</fullName>
    </recommendedName>
</protein>
<dbReference type="PANTHER" id="PTHR12483">
    <property type="entry name" value="SOLUTE CARRIER FAMILY 31 COPPER TRANSPORTERS"/>
    <property type="match status" value="1"/>
</dbReference>
<gene>
    <name evidence="8" type="ORF">Nepgr_013022</name>
</gene>
<sequence>MDGHDMGGMTMSPPPMTGHNTSGTMAHQNMMVMHMTFFWGKNAQILFDGWPGNRAGMYALSLVIVFLLAAAVECLSRSQVIKPGTNGVAAGLLLTAMHTVRMGLAYLVMLAVMSFNGGVFLAAVGGHAVGFLVAWIGVFKKAASPYSYENTSDLPPTSC</sequence>
<comment type="similarity">
    <text evidence="1 6">Belongs to the copper transporter (Ctr) (TC 1.A.56) family. SLC31A subfamily.</text>
</comment>
<keyword evidence="5 6" id="KW-0472">Membrane</keyword>
<keyword evidence="9" id="KW-1185">Reference proteome</keyword>
<evidence type="ECO:0000313" key="9">
    <source>
        <dbReference type="Proteomes" id="UP001279734"/>
    </source>
</evidence>
<feature type="transmembrane region" description="Helical" evidence="6">
    <location>
        <begin position="119"/>
        <end position="139"/>
    </location>
</feature>
<keyword evidence="6" id="KW-0186">Copper</keyword>
<evidence type="ECO:0000256" key="5">
    <source>
        <dbReference type="ARBA" id="ARBA00023136"/>
    </source>
</evidence>
<dbReference type="AlphaFoldDB" id="A0AAD3SI53"/>
<dbReference type="InterPro" id="IPR007274">
    <property type="entry name" value="Cop_transporter"/>
</dbReference>
<organism evidence="8 9">
    <name type="scientific">Nepenthes gracilis</name>
    <name type="common">Slender pitcher plant</name>
    <dbReference type="NCBI Taxonomy" id="150966"/>
    <lineage>
        <taxon>Eukaryota</taxon>
        <taxon>Viridiplantae</taxon>
        <taxon>Streptophyta</taxon>
        <taxon>Embryophyta</taxon>
        <taxon>Tracheophyta</taxon>
        <taxon>Spermatophyta</taxon>
        <taxon>Magnoliopsida</taxon>
        <taxon>eudicotyledons</taxon>
        <taxon>Gunneridae</taxon>
        <taxon>Pentapetalae</taxon>
        <taxon>Caryophyllales</taxon>
        <taxon>Nepenthaceae</taxon>
        <taxon>Nepenthes</taxon>
    </lineage>
</organism>
<comment type="subcellular location">
    <subcellularLocation>
        <location evidence="6">Membrane</location>
        <topology evidence="6">Multi-pass membrane protein</topology>
    </subcellularLocation>
</comment>
<evidence type="ECO:0000256" key="3">
    <source>
        <dbReference type="ARBA" id="ARBA00022796"/>
    </source>
</evidence>
<accession>A0AAD3SI53</accession>
<feature type="transmembrane region" description="Helical" evidence="6">
    <location>
        <begin position="55"/>
        <end position="75"/>
    </location>
</feature>
<reference evidence="8" key="1">
    <citation type="submission" date="2023-05" db="EMBL/GenBank/DDBJ databases">
        <title>Nepenthes gracilis genome sequencing.</title>
        <authorList>
            <person name="Fukushima K."/>
        </authorList>
    </citation>
    <scope>NUCLEOTIDE SEQUENCE</scope>
    <source>
        <strain evidence="8">SING2019-196</strain>
    </source>
</reference>